<dbReference type="Pfam" id="PF01425">
    <property type="entry name" value="Amidase"/>
    <property type="match status" value="1"/>
</dbReference>
<dbReference type="Gene3D" id="3.90.1300.10">
    <property type="entry name" value="Amidase signature (AS) domain"/>
    <property type="match status" value="1"/>
</dbReference>
<evidence type="ECO:0000313" key="2">
    <source>
        <dbReference type="EMBL" id="GKT50034.1"/>
    </source>
</evidence>
<accession>A0AA37PD70</accession>
<sequence length="184" mass="20332">MLQLNLVEASIEDIHNALNSGSITSVELAARYLRRISTYDCRNTSLNSIPVLNNKLFEEAAESDDRRASGAPVRALEGIPYTVKDSYKVKGLVAAAGSPAFKDLTANEDAFLVEKIREAGGVLVGRTNMPAVACGGMQRGIWGRAENPWIRVGFFKRVCGLYSGVIRIFWTRRRDGVLWEVTRL</sequence>
<protein>
    <submittedName>
        <fullName evidence="2">Glutamyl-tRNA(Gln) amidotransferase subunit A</fullName>
    </submittedName>
</protein>
<feature type="domain" description="Amidase" evidence="1">
    <location>
        <begin position="28"/>
        <end position="149"/>
    </location>
</feature>
<name>A0AA37PD70_9PEZI</name>
<dbReference type="RefSeq" id="XP_049132384.1">
    <property type="nucleotide sequence ID" value="XM_049276427.1"/>
</dbReference>
<reference evidence="2 3" key="1">
    <citation type="submission" date="2022-03" db="EMBL/GenBank/DDBJ databases">
        <title>Genome data of Colletotrichum spp.</title>
        <authorList>
            <person name="Utami Y.D."/>
            <person name="Hiruma K."/>
        </authorList>
    </citation>
    <scope>NUCLEOTIDE SEQUENCE [LARGE SCALE GENOMIC DNA]</scope>
    <source>
        <strain evidence="2 3">MAFF 239500</strain>
    </source>
</reference>
<dbReference type="EMBL" id="BQXU01000034">
    <property type="protein sequence ID" value="GKT50034.1"/>
    <property type="molecule type" value="Genomic_DNA"/>
</dbReference>
<dbReference type="SUPFAM" id="SSF75304">
    <property type="entry name" value="Amidase signature (AS) enzymes"/>
    <property type="match status" value="1"/>
</dbReference>
<dbReference type="InterPro" id="IPR036928">
    <property type="entry name" value="AS_sf"/>
</dbReference>
<dbReference type="GeneID" id="73331017"/>
<dbReference type="PANTHER" id="PTHR42678">
    <property type="entry name" value="AMIDASE"/>
    <property type="match status" value="1"/>
</dbReference>
<keyword evidence="3" id="KW-1185">Reference proteome</keyword>
<dbReference type="PANTHER" id="PTHR42678:SF11">
    <property type="entry name" value="AMIDASE FAMILY PROTEIN"/>
    <property type="match status" value="1"/>
</dbReference>
<proteinExistence type="predicted"/>
<organism evidence="2 3">
    <name type="scientific">Colletotrichum spaethianum</name>
    <dbReference type="NCBI Taxonomy" id="700344"/>
    <lineage>
        <taxon>Eukaryota</taxon>
        <taxon>Fungi</taxon>
        <taxon>Dikarya</taxon>
        <taxon>Ascomycota</taxon>
        <taxon>Pezizomycotina</taxon>
        <taxon>Sordariomycetes</taxon>
        <taxon>Hypocreomycetidae</taxon>
        <taxon>Glomerellales</taxon>
        <taxon>Glomerellaceae</taxon>
        <taxon>Colletotrichum</taxon>
        <taxon>Colletotrichum spaethianum species complex</taxon>
    </lineage>
</organism>
<dbReference type="InterPro" id="IPR023631">
    <property type="entry name" value="Amidase_dom"/>
</dbReference>
<evidence type="ECO:0000259" key="1">
    <source>
        <dbReference type="Pfam" id="PF01425"/>
    </source>
</evidence>
<gene>
    <name evidence="2" type="ORF">ColSpa_10215</name>
</gene>
<evidence type="ECO:0000313" key="3">
    <source>
        <dbReference type="Proteomes" id="UP001055115"/>
    </source>
</evidence>
<dbReference type="Proteomes" id="UP001055115">
    <property type="component" value="Unassembled WGS sequence"/>
</dbReference>
<dbReference type="AlphaFoldDB" id="A0AA37PD70"/>
<comment type="caution">
    <text evidence="2">The sequence shown here is derived from an EMBL/GenBank/DDBJ whole genome shotgun (WGS) entry which is preliminary data.</text>
</comment>